<evidence type="ECO:0000313" key="5">
    <source>
        <dbReference type="Proteomes" id="UP000235145"/>
    </source>
</evidence>
<gene>
    <name evidence="4" type="ORF">LSAT_V11C800430650</name>
</gene>
<dbReference type="EMBL" id="NBSK02000008">
    <property type="protein sequence ID" value="KAJ0193227.1"/>
    <property type="molecule type" value="Genomic_DNA"/>
</dbReference>
<dbReference type="InterPro" id="IPR045216">
    <property type="entry name" value="CK2_alpha"/>
</dbReference>
<dbReference type="PANTHER" id="PTHR24054:SF56">
    <property type="entry name" value="CASEIN KINASE II SUBUNIT ALPHA-1"/>
    <property type="match status" value="1"/>
</dbReference>
<dbReference type="InterPro" id="IPR011009">
    <property type="entry name" value="Kinase-like_dom_sf"/>
</dbReference>
<dbReference type="InterPro" id="IPR000719">
    <property type="entry name" value="Prot_kinase_dom"/>
</dbReference>
<name>A0A9R1UUB8_LACSA</name>
<proteinExistence type="predicted"/>
<dbReference type="PANTHER" id="PTHR24054">
    <property type="entry name" value="CASEIN KINASE II SUBUNIT ALPHA"/>
    <property type="match status" value="1"/>
</dbReference>
<dbReference type="AlphaFoldDB" id="A0A9R1UUB8"/>
<dbReference type="GO" id="GO:0004674">
    <property type="term" value="F:protein serine/threonine kinase activity"/>
    <property type="evidence" value="ECO:0007669"/>
    <property type="project" value="InterPro"/>
</dbReference>
<evidence type="ECO:0000256" key="1">
    <source>
        <dbReference type="ARBA" id="ARBA00022741"/>
    </source>
</evidence>
<comment type="caution">
    <text evidence="4">The sequence shown here is derived from an EMBL/GenBank/DDBJ whole genome shotgun (WGS) entry which is preliminary data.</text>
</comment>
<protein>
    <recommendedName>
        <fullName evidence="3">Protein kinase domain-containing protein</fullName>
    </recommendedName>
</protein>
<keyword evidence="5" id="KW-1185">Reference proteome</keyword>
<dbReference type="Gene3D" id="1.10.510.10">
    <property type="entry name" value="Transferase(Phosphotransferase) domain 1"/>
    <property type="match status" value="2"/>
</dbReference>
<evidence type="ECO:0000259" key="3">
    <source>
        <dbReference type="PROSITE" id="PS50011"/>
    </source>
</evidence>
<keyword evidence="2" id="KW-0067">ATP-binding</keyword>
<reference evidence="4 5" key="1">
    <citation type="journal article" date="2017" name="Nat. Commun.">
        <title>Genome assembly with in vitro proximity ligation data and whole-genome triplication in lettuce.</title>
        <authorList>
            <person name="Reyes-Chin-Wo S."/>
            <person name="Wang Z."/>
            <person name="Yang X."/>
            <person name="Kozik A."/>
            <person name="Arikit S."/>
            <person name="Song C."/>
            <person name="Xia L."/>
            <person name="Froenicke L."/>
            <person name="Lavelle D.O."/>
            <person name="Truco M.J."/>
            <person name="Xia R."/>
            <person name="Zhu S."/>
            <person name="Xu C."/>
            <person name="Xu H."/>
            <person name="Xu X."/>
            <person name="Cox K."/>
            <person name="Korf I."/>
            <person name="Meyers B.C."/>
            <person name="Michelmore R.W."/>
        </authorList>
    </citation>
    <scope>NUCLEOTIDE SEQUENCE [LARGE SCALE GENOMIC DNA]</scope>
    <source>
        <strain evidence="5">cv. Salinas</strain>
        <tissue evidence="4">Seedlings</tissue>
    </source>
</reference>
<dbReference type="SUPFAM" id="SSF56112">
    <property type="entry name" value="Protein kinase-like (PK-like)"/>
    <property type="match status" value="1"/>
</dbReference>
<accession>A0A9R1UUB8</accession>
<keyword evidence="1" id="KW-0547">Nucleotide-binding</keyword>
<feature type="domain" description="Protein kinase" evidence="3">
    <location>
        <begin position="1"/>
        <end position="205"/>
    </location>
</feature>
<dbReference type="PROSITE" id="PS50011">
    <property type="entry name" value="PROTEIN_KINASE_DOM"/>
    <property type="match status" value="1"/>
</dbReference>
<dbReference type="GO" id="GO:0005524">
    <property type="term" value="F:ATP binding"/>
    <property type="evidence" value="ECO:0007669"/>
    <property type="project" value="UniProtKB-KW"/>
</dbReference>
<dbReference type="Proteomes" id="UP000235145">
    <property type="component" value="Unassembled WGS sequence"/>
</dbReference>
<evidence type="ECO:0000256" key="2">
    <source>
        <dbReference type="ARBA" id="ARBA00022840"/>
    </source>
</evidence>
<evidence type="ECO:0000313" key="4">
    <source>
        <dbReference type="EMBL" id="KAJ0193227.1"/>
    </source>
</evidence>
<sequence>MVGEITAAAEVRSHGGGSGCSLGSCTMKLNATTEMMPVTWPTFADMHPFAPTQQAQGAAGEYVRLMVIRAYHMQDKKMGAREDMIRENFEFKVYGRNPRKRQKKKSKFLKLTLSLSWDLVRRALDYCHSQGIEHRDVYPHNVMIDHELRKLILICMFAGMIFRKEPFFYGHDNQDQLVKIARLQLEPQLEALVRRHSRKLLLYDH</sequence>
<organism evidence="4 5">
    <name type="scientific">Lactuca sativa</name>
    <name type="common">Garden lettuce</name>
    <dbReference type="NCBI Taxonomy" id="4236"/>
    <lineage>
        <taxon>Eukaryota</taxon>
        <taxon>Viridiplantae</taxon>
        <taxon>Streptophyta</taxon>
        <taxon>Embryophyta</taxon>
        <taxon>Tracheophyta</taxon>
        <taxon>Spermatophyta</taxon>
        <taxon>Magnoliopsida</taxon>
        <taxon>eudicotyledons</taxon>
        <taxon>Gunneridae</taxon>
        <taxon>Pentapetalae</taxon>
        <taxon>asterids</taxon>
        <taxon>campanulids</taxon>
        <taxon>Asterales</taxon>
        <taxon>Asteraceae</taxon>
        <taxon>Cichorioideae</taxon>
        <taxon>Cichorieae</taxon>
        <taxon>Lactucinae</taxon>
        <taxon>Lactuca</taxon>
    </lineage>
</organism>